<proteinExistence type="predicted"/>
<evidence type="ECO:0000313" key="1">
    <source>
        <dbReference type="EMBL" id="MTU42381.1"/>
    </source>
</evidence>
<sequence>MVEFSATLSDALAPVTLISGVGLLLVSMSARYCHATSRIRQLLAERKEESEDFHEEIDQSIDLIYKRASLLKTGILTLMISAAFSSLQVLVIVIERLFSLDLSLMKSTMLLASVIFIVISSCIYVSEVQVSVKALGLTVHHHNRPQ</sequence>
<organism evidence="1 2">
    <name type="scientific">Parasutterella excrementihominis</name>
    <dbReference type="NCBI Taxonomy" id="487175"/>
    <lineage>
        <taxon>Bacteria</taxon>
        <taxon>Pseudomonadati</taxon>
        <taxon>Pseudomonadota</taxon>
        <taxon>Betaproteobacteria</taxon>
        <taxon>Burkholderiales</taxon>
        <taxon>Sutterellaceae</taxon>
        <taxon>Parasutterella</taxon>
    </lineage>
</organism>
<dbReference type="GeneID" id="43349843"/>
<reference evidence="1 2" key="1">
    <citation type="journal article" date="2019" name="Nat. Med.">
        <title>A library of human gut bacterial isolates paired with longitudinal multiomics data enables mechanistic microbiome research.</title>
        <authorList>
            <person name="Poyet M."/>
            <person name="Groussin M."/>
            <person name="Gibbons S.M."/>
            <person name="Avila-Pacheco J."/>
            <person name="Jiang X."/>
            <person name="Kearney S.M."/>
            <person name="Perrotta A.R."/>
            <person name="Berdy B."/>
            <person name="Zhao S."/>
            <person name="Lieberman T.D."/>
            <person name="Swanson P.K."/>
            <person name="Smith M."/>
            <person name="Roesemann S."/>
            <person name="Alexander J.E."/>
            <person name="Rich S.A."/>
            <person name="Livny J."/>
            <person name="Vlamakis H."/>
            <person name="Clish C."/>
            <person name="Bullock K."/>
            <person name="Deik A."/>
            <person name="Scott J."/>
            <person name="Pierce K.A."/>
            <person name="Xavier R.J."/>
            <person name="Alm E.J."/>
        </authorList>
    </citation>
    <scope>NUCLEOTIDE SEQUENCE [LARGE SCALE GENOMIC DNA]</scope>
    <source>
        <strain evidence="1 2">BIOML-A2</strain>
    </source>
</reference>
<evidence type="ECO:0000313" key="2">
    <source>
        <dbReference type="Proteomes" id="UP000462362"/>
    </source>
</evidence>
<dbReference type="Pfam" id="PF11026">
    <property type="entry name" value="DUF2721"/>
    <property type="match status" value="1"/>
</dbReference>
<name>A0A6I3RYJ2_9BURK</name>
<gene>
    <name evidence="1" type="ORF">GMD42_01845</name>
</gene>
<protein>
    <submittedName>
        <fullName evidence="1">DUF2721 domain-containing protein</fullName>
    </submittedName>
</protein>
<dbReference type="RefSeq" id="WP_008810191.1">
    <property type="nucleotide sequence ID" value="NZ_CAJUON010000002.1"/>
</dbReference>
<dbReference type="InterPro" id="IPR021279">
    <property type="entry name" value="DUF2721"/>
</dbReference>
<dbReference type="AlphaFoldDB" id="A0A6I3RYJ2"/>
<accession>A0A6I3RYJ2</accession>
<comment type="caution">
    <text evidence="1">The sequence shown here is derived from an EMBL/GenBank/DDBJ whole genome shotgun (WGS) entry which is preliminary data.</text>
</comment>
<dbReference type="EMBL" id="WNCL01000003">
    <property type="protein sequence ID" value="MTU42381.1"/>
    <property type="molecule type" value="Genomic_DNA"/>
</dbReference>
<dbReference type="Proteomes" id="UP000462362">
    <property type="component" value="Unassembled WGS sequence"/>
</dbReference>